<accession>A0A1H0CL98</accession>
<keyword evidence="2" id="KW-1185">Reference proteome</keyword>
<reference evidence="1 2" key="1">
    <citation type="submission" date="2016-10" db="EMBL/GenBank/DDBJ databases">
        <authorList>
            <person name="de Groot N.N."/>
        </authorList>
    </citation>
    <scope>NUCLEOTIDE SEQUENCE [LARGE SCALE GENOMIC DNA]</scope>
    <source>
        <strain evidence="1 2">DSM 44149</strain>
    </source>
</reference>
<evidence type="ECO:0000313" key="2">
    <source>
        <dbReference type="Proteomes" id="UP000183376"/>
    </source>
</evidence>
<proteinExistence type="predicted"/>
<organism evidence="1 2">
    <name type="scientific">Allokutzneria albata</name>
    <name type="common">Kibdelosporangium albatum</name>
    <dbReference type="NCBI Taxonomy" id="211114"/>
    <lineage>
        <taxon>Bacteria</taxon>
        <taxon>Bacillati</taxon>
        <taxon>Actinomycetota</taxon>
        <taxon>Actinomycetes</taxon>
        <taxon>Pseudonocardiales</taxon>
        <taxon>Pseudonocardiaceae</taxon>
        <taxon>Allokutzneria</taxon>
    </lineage>
</organism>
<dbReference type="AlphaFoldDB" id="A0A1H0CL98"/>
<dbReference type="RefSeq" id="WP_030428746.1">
    <property type="nucleotide sequence ID" value="NZ_JOEF01000004.1"/>
</dbReference>
<gene>
    <name evidence="1" type="ORF">SAMN04489726_7294</name>
</gene>
<sequence>MTRTRRARAMATNVHVLIERGTPMALGDTGLWPEKSAATLVFGGGSARVSLRVMTSELDRLGDLIEQAKTQTSMAE</sequence>
<evidence type="ECO:0000313" key="1">
    <source>
        <dbReference type="EMBL" id="SDN58649.1"/>
    </source>
</evidence>
<name>A0A1H0CL98_ALLAB</name>
<dbReference type="STRING" id="211114.SAMN04489726_7294"/>
<dbReference type="EMBL" id="LT629701">
    <property type="protein sequence ID" value="SDN58649.1"/>
    <property type="molecule type" value="Genomic_DNA"/>
</dbReference>
<dbReference type="Proteomes" id="UP000183376">
    <property type="component" value="Chromosome I"/>
</dbReference>
<protein>
    <submittedName>
        <fullName evidence="1">Uncharacterized protein</fullName>
    </submittedName>
</protein>